<dbReference type="Gene3D" id="3.90.550.10">
    <property type="entry name" value="Spore Coat Polysaccharide Biosynthesis Protein SpsA, Chain A"/>
    <property type="match status" value="1"/>
</dbReference>
<dbReference type="STRING" id="350054.Mflv_4765"/>
<accession>A4TF45</accession>
<dbReference type="OrthoDB" id="9788101at2"/>
<dbReference type="HOGENOM" id="CLU_025996_21_1_11"/>
<protein>
    <submittedName>
        <fullName evidence="2">Glycosyl transferase, family 2</fullName>
    </submittedName>
</protein>
<organism evidence="2">
    <name type="scientific">Mycolicibacterium gilvum (strain PYR-GCK)</name>
    <name type="common">Mycobacterium gilvum (strain PYR-GCK)</name>
    <dbReference type="NCBI Taxonomy" id="350054"/>
    <lineage>
        <taxon>Bacteria</taxon>
        <taxon>Bacillati</taxon>
        <taxon>Actinomycetota</taxon>
        <taxon>Actinomycetes</taxon>
        <taxon>Mycobacteriales</taxon>
        <taxon>Mycobacteriaceae</taxon>
        <taxon>Mycolicibacterium</taxon>
    </lineage>
</organism>
<name>A4TF45_MYCGI</name>
<proteinExistence type="predicted"/>
<evidence type="ECO:0000259" key="1">
    <source>
        <dbReference type="Pfam" id="PF00535"/>
    </source>
</evidence>
<keyword evidence="2" id="KW-0808">Transferase</keyword>
<dbReference type="InterPro" id="IPR001173">
    <property type="entry name" value="Glyco_trans_2-like"/>
</dbReference>
<dbReference type="Pfam" id="PF00535">
    <property type="entry name" value="Glycos_transf_2"/>
    <property type="match status" value="1"/>
</dbReference>
<dbReference type="SUPFAM" id="SSF53448">
    <property type="entry name" value="Nucleotide-diphospho-sugar transferases"/>
    <property type="match status" value="1"/>
</dbReference>
<dbReference type="EMBL" id="CP000656">
    <property type="protein sequence ID" value="ABP47233.1"/>
    <property type="molecule type" value="Genomic_DNA"/>
</dbReference>
<dbReference type="InterPro" id="IPR050834">
    <property type="entry name" value="Glycosyltransf_2"/>
</dbReference>
<dbReference type="AlphaFoldDB" id="A4TF45"/>
<evidence type="ECO:0000313" key="2">
    <source>
        <dbReference type="EMBL" id="ABP47233.1"/>
    </source>
</evidence>
<dbReference type="PANTHER" id="PTHR43685:SF2">
    <property type="entry name" value="GLYCOSYLTRANSFERASE 2-LIKE DOMAIN-CONTAINING PROTEIN"/>
    <property type="match status" value="1"/>
</dbReference>
<dbReference type="eggNOG" id="COG1215">
    <property type="taxonomic scope" value="Bacteria"/>
</dbReference>
<dbReference type="InterPro" id="IPR029044">
    <property type="entry name" value="Nucleotide-diphossugar_trans"/>
</dbReference>
<dbReference type="CDD" id="cd06433">
    <property type="entry name" value="GT_2_WfgS_like"/>
    <property type="match status" value="1"/>
</dbReference>
<feature type="domain" description="Glycosyltransferase 2-like" evidence="1">
    <location>
        <begin position="10"/>
        <end position="151"/>
    </location>
</feature>
<reference evidence="2" key="2">
    <citation type="journal article" date="2013" name="PLoS ONE">
        <title>A Gene Expression Study of the Activities of Aromatic Ring-Cleavage Dioxygenases in Mycobacterium gilvum PYR-GCK to Changes in Salinity and pH during Pyrene Degradation.</title>
        <authorList>
            <person name="Badejo A.C."/>
            <person name="Badejo A.O."/>
            <person name="Shin K.H."/>
            <person name="Chai Y.G."/>
        </authorList>
    </citation>
    <scope>NUCLEOTIDE SEQUENCE [LARGE SCALE GENOMIC DNA]</scope>
    <source>
        <strain evidence="2">PYR-GCK</strain>
    </source>
</reference>
<dbReference type="CAZy" id="GT2">
    <property type="family name" value="Glycosyltransferase Family 2"/>
</dbReference>
<gene>
    <name evidence="2" type="ordered locus">Mflv_4765</name>
</gene>
<sequence length="269" mass="30530">MNGPQPVRLSIVTVCWNDLENVQRTMSSLNRQTERHGWEHVLIDGASSDGTADWYRSAHFDFPHHALSEPDDGLFDAMNKSLDVVKGDYVVFMNAGDTYADDGAVRRVLHRIQTNPPWGYSRARVVDNSGRKVRPHVGRIPYSRTMHLLGRATICHQAVVMRTDLLRDLKGFDKRLGTAADYHLLIRAALRQVPDTWAEVDVDFLAGGVSDSGIYEHLWNRHRARVDALALKSVGSRVDSAWTALQVVRIWARKKLKPIFGPLYLRLRK</sequence>
<reference evidence="2" key="1">
    <citation type="submission" date="2007-04" db="EMBL/GenBank/DDBJ databases">
        <authorList>
            <consortium name="US DOE Joint Genome Institute"/>
            <person name="Copeland A."/>
            <person name="Lucas S."/>
            <person name="Lapidus A."/>
            <person name="Barry K."/>
            <person name="Detter J.C."/>
            <person name="Glavina del Rio T."/>
            <person name="Hammon N."/>
            <person name="Israni S."/>
            <person name="Dalin E."/>
            <person name="Tice H."/>
            <person name="Pitluck S."/>
            <person name="Chain P."/>
            <person name="Malfatti S."/>
            <person name="Shin M."/>
            <person name="Vergez L."/>
            <person name="Schmutz J."/>
            <person name="Larimer F."/>
            <person name="Land M."/>
            <person name="Hauser L."/>
            <person name="Kyrpides N."/>
            <person name="Mikhailova N."/>
            <person name="Miller C."/>
            <person name="Richardson P."/>
        </authorList>
    </citation>
    <scope>NUCLEOTIDE SEQUENCE</scope>
    <source>
        <strain evidence="2">PYR-GCK</strain>
    </source>
</reference>
<dbReference type="GO" id="GO:0016740">
    <property type="term" value="F:transferase activity"/>
    <property type="evidence" value="ECO:0007669"/>
    <property type="project" value="UniProtKB-KW"/>
</dbReference>
<dbReference type="PANTHER" id="PTHR43685">
    <property type="entry name" value="GLYCOSYLTRANSFERASE"/>
    <property type="match status" value="1"/>
</dbReference>
<dbReference type="KEGG" id="mgi:Mflv_4765"/>